<gene>
    <name evidence="1" type="ORF">NP493_123g00007</name>
</gene>
<reference evidence="1" key="1">
    <citation type="journal article" date="2023" name="Mol. Biol. Evol.">
        <title>Third-Generation Sequencing Reveals the Adaptive Role of the Epigenome in Three Deep-Sea Polychaetes.</title>
        <authorList>
            <person name="Perez M."/>
            <person name="Aroh O."/>
            <person name="Sun Y."/>
            <person name="Lan Y."/>
            <person name="Juniper S.K."/>
            <person name="Young C.R."/>
            <person name="Angers B."/>
            <person name="Qian P.Y."/>
        </authorList>
    </citation>
    <scope>NUCLEOTIDE SEQUENCE</scope>
    <source>
        <strain evidence="1">R07B-5</strain>
    </source>
</reference>
<dbReference type="AlphaFoldDB" id="A0AAD9UGX0"/>
<dbReference type="Proteomes" id="UP001209878">
    <property type="component" value="Unassembled WGS sequence"/>
</dbReference>
<keyword evidence="2" id="KW-1185">Reference proteome</keyword>
<protein>
    <submittedName>
        <fullName evidence="1">Uncharacterized protein</fullName>
    </submittedName>
</protein>
<evidence type="ECO:0000313" key="2">
    <source>
        <dbReference type="Proteomes" id="UP001209878"/>
    </source>
</evidence>
<organism evidence="1 2">
    <name type="scientific">Ridgeia piscesae</name>
    <name type="common">Tubeworm</name>
    <dbReference type="NCBI Taxonomy" id="27915"/>
    <lineage>
        <taxon>Eukaryota</taxon>
        <taxon>Metazoa</taxon>
        <taxon>Spiralia</taxon>
        <taxon>Lophotrochozoa</taxon>
        <taxon>Annelida</taxon>
        <taxon>Polychaeta</taxon>
        <taxon>Sedentaria</taxon>
        <taxon>Canalipalpata</taxon>
        <taxon>Sabellida</taxon>
        <taxon>Siboglinidae</taxon>
        <taxon>Ridgeia</taxon>
    </lineage>
</organism>
<accession>A0AAD9UGX0</accession>
<dbReference type="EMBL" id="JAODUO010000123">
    <property type="protein sequence ID" value="KAK2188736.1"/>
    <property type="molecule type" value="Genomic_DNA"/>
</dbReference>
<comment type="caution">
    <text evidence="1">The sequence shown here is derived from an EMBL/GenBank/DDBJ whole genome shotgun (WGS) entry which is preliminary data.</text>
</comment>
<name>A0AAD9UGX0_RIDPI</name>
<sequence length="22" mass="2475">MVAFCFCLARESALLVGRSSWQ</sequence>
<evidence type="ECO:0000313" key="1">
    <source>
        <dbReference type="EMBL" id="KAK2188736.1"/>
    </source>
</evidence>
<proteinExistence type="predicted"/>